<dbReference type="PROSITE" id="PS51533">
    <property type="entry name" value="ADD"/>
    <property type="match status" value="1"/>
</dbReference>
<organism evidence="7 8">
    <name type="scientific">Geotrypetes seraphini</name>
    <name type="common">Gaboon caecilian</name>
    <name type="synonym">Caecilia seraphini</name>
    <dbReference type="NCBI Taxonomy" id="260995"/>
    <lineage>
        <taxon>Eukaryota</taxon>
        <taxon>Metazoa</taxon>
        <taxon>Chordata</taxon>
        <taxon>Craniata</taxon>
        <taxon>Vertebrata</taxon>
        <taxon>Euteleostomi</taxon>
        <taxon>Amphibia</taxon>
        <taxon>Gymnophiona</taxon>
        <taxon>Geotrypetes</taxon>
    </lineage>
</organism>
<dbReference type="GO" id="GO:0005737">
    <property type="term" value="C:cytoplasm"/>
    <property type="evidence" value="ECO:0007669"/>
    <property type="project" value="TreeGrafter"/>
</dbReference>
<dbReference type="GO" id="GO:0045892">
    <property type="term" value="P:negative regulation of DNA-templated transcription"/>
    <property type="evidence" value="ECO:0007669"/>
    <property type="project" value="TreeGrafter"/>
</dbReference>
<dbReference type="GeneID" id="117359714"/>
<dbReference type="AlphaFoldDB" id="A0A6P8QSE5"/>
<dbReference type="InterPro" id="IPR040552">
    <property type="entry name" value="DNMT3_ADD_GATA1-like"/>
</dbReference>
<keyword evidence="4" id="KW-0862">Zinc</keyword>
<dbReference type="InParanoid" id="A0A6P8QSE5"/>
<dbReference type="KEGG" id="gsh:117359714"/>
<dbReference type="RefSeq" id="XP_033798820.1">
    <property type="nucleotide sequence ID" value="XM_033942929.1"/>
</dbReference>
<dbReference type="Pfam" id="PF17980">
    <property type="entry name" value="ADD_DNMT3"/>
    <property type="match status" value="1"/>
</dbReference>
<keyword evidence="2" id="KW-0479">Metal-binding</keyword>
<dbReference type="Gene3D" id="3.40.50.150">
    <property type="entry name" value="Vaccinia Virus protein VP39"/>
    <property type="match status" value="1"/>
</dbReference>
<keyword evidence="7" id="KW-1185">Reference proteome</keyword>
<reference evidence="8" key="1">
    <citation type="submission" date="2025-08" db="UniProtKB">
        <authorList>
            <consortium name="RefSeq"/>
        </authorList>
    </citation>
    <scope>IDENTIFICATION</scope>
</reference>
<accession>A0A6P8QSE5</accession>
<dbReference type="InterPro" id="IPR029063">
    <property type="entry name" value="SAM-dependent_MTases_sf"/>
</dbReference>
<dbReference type="GO" id="GO:0005634">
    <property type="term" value="C:nucleus"/>
    <property type="evidence" value="ECO:0007669"/>
    <property type="project" value="UniProtKB-SubCell"/>
</dbReference>
<keyword evidence="3" id="KW-0863">Zinc-finger</keyword>
<comment type="subcellular location">
    <subcellularLocation>
        <location evidence="1">Nucleus</location>
    </subcellularLocation>
</comment>
<dbReference type="InterPro" id="IPR049554">
    <property type="entry name" value="DNMT3_ADD_PHD"/>
</dbReference>
<protein>
    <submittedName>
        <fullName evidence="8">DNA (Cytosine-5)-methyltransferase 3-like</fullName>
    </submittedName>
</protein>
<dbReference type="OrthoDB" id="641149at2759"/>
<evidence type="ECO:0000256" key="5">
    <source>
        <dbReference type="ARBA" id="ARBA00023242"/>
    </source>
</evidence>
<evidence type="ECO:0000313" key="8">
    <source>
        <dbReference type="RefSeq" id="XP_033798820.1"/>
    </source>
</evidence>
<proteinExistence type="predicted"/>
<dbReference type="PANTHER" id="PTHR23068">
    <property type="entry name" value="DNA CYTOSINE-5- -METHYLTRANSFERASE 3-RELATED"/>
    <property type="match status" value="1"/>
</dbReference>
<gene>
    <name evidence="8" type="primary">DNMT3L</name>
</gene>
<evidence type="ECO:0000256" key="2">
    <source>
        <dbReference type="ARBA" id="ARBA00022723"/>
    </source>
</evidence>
<evidence type="ECO:0000256" key="1">
    <source>
        <dbReference type="ARBA" id="ARBA00004123"/>
    </source>
</evidence>
<dbReference type="Proteomes" id="UP000515159">
    <property type="component" value="Chromosome 4"/>
</dbReference>
<sequence length="589" mass="66855">MNLERQPSYSRRNLSPDMTTALRTLANDPNIVIKSADKGGGIVVQDTDAYVIEARRQLSDRQYYTELPSDPTVTISDLIHHILLQALEQGIITDREYRFLHQNYPTIPVIYFVPKIHKHLSKPPGRPIVSGIGSVLEPLSDFVDFYLKPLVSGAKSYVKDTTSMLIWLQEPHQIPSGSLMATLDIQALYTNIPQCSAIAVGLEANLILFQLPVVSFETESESSNVMFVDSSFSSADGSALPQKFSRDQIAYEVNVKHRHIEEICISCGSLEVDAQHPIFHGALCPPCKENFLHVFFLYDPDGCQSYCTICSGGRTLFICDVPSCSRCYCAKCLDILVKPGTACRVKAMDIWFCFLCLPVNRHGLLQRRVKWRTCVKRLYDEYGFVNIFKPLSASKRHAIRVLSLFSDISVEMTKLGFIGNTSGKGTITYIHDVSLMTRKDVRELGDIDFVFGATPGTGGYFAYPSAWYFYQYYRILSYAQQQANNLQCFFWMFVDNLVLEEEVKDAATFRFFETNPVTICDVHHETIFSAAHVWGNIPSLKSKYASPDWDLDLSMFFKKRDFQIQPVPKILKRFLAPLKEYFKCFPGLL</sequence>
<dbReference type="FunCoup" id="A0A6P8QSE5">
    <property type="interactions" value="38"/>
</dbReference>
<evidence type="ECO:0000256" key="4">
    <source>
        <dbReference type="ARBA" id="ARBA00022833"/>
    </source>
</evidence>
<dbReference type="CTD" id="29947"/>
<evidence type="ECO:0000259" key="6">
    <source>
        <dbReference type="PROSITE" id="PS51533"/>
    </source>
</evidence>
<keyword evidence="5" id="KW-0539">Nucleus</keyword>
<evidence type="ECO:0000313" key="7">
    <source>
        <dbReference type="Proteomes" id="UP000515159"/>
    </source>
</evidence>
<dbReference type="GO" id="GO:0008270">
    <property type="term" value="F:zinc ion binding"/>
    <property type="evidence" value="ECO:0007669"/>
    <property type="project" value="UniProtKB-KW"/>
</dbReference>
<dbReference type="InterPro" id="IPR050390">
    <property type="entry name" value="C5-Methyltransferase"/>
</dbReference>
<evidence type="ECO:0000256" key="3">
    <source>
        <dbReference type="ARBA" id="ARBA00022771"/>
    </source>
</evidence>
<dbReference type="GO" id="GO:0008047">
    <property type="term" value="F:enzyme activator activity"/>
    <property type="evidence" value="ECO:0007669"/>
    <property type="project" value="TreeGrafter"/>
</dbReference>
<dbReference type="Pfam" id="PF21255">
    <property type="entry name" value="DNMT3_ADD_GATA1-like"/>
    <property type="match status" value="1"/>
</dbReference>
<dbReference type="InterPro" id="IPR025766">
    <property type="entry name" value="ADD"/>
</dbReference>
<feature type="domain" description="PHD-type" evidence="6">
    <location>
        <begin position="252"/>
        <end position="384"/>
    </location>
</feature>
<name>A0A6P8QSE5_GEOSA</name>
<dbReference type="PANTHER" id="PTHR23068:SF13">
    <property type="entry name" value="DNA (CYTOSINE-5)-METHYLTRANSFERASE 3-LIKE"/>
    <property type="match status" value="1"/>
</dbReference>